<keyword evidence="5 9" id="KW-0560">Oxidoreductase</keyword>
<dbReference type="EC" id="1.13.11.11" evidence="9"/>
<comment type="function">
    <text evidence="9">Heme-dependent dioxygenase that catalyzes the oxidative cleavage of the L-tryptophan (L-Trp) pyrrole ring and converts L-tryptophan to N-formyl-L-kynurenine. Catalyzes the oxidative cleavage of the indole moiety.</text>
</comment>
<keyword evidence="4 9" id="KW-0223">Dioxygenase</keyword>
<dbReference type="AlphaFoldDB" id="D9QLX9"/>
<dbReference type="UniPathway" id="UPA00333">
    <property type="reaction ID" value="UER00453"/>
</dbReference>
<dbReference type="GO" id="GO:0020037">
    <property type="term" value="F:heme binding"/>
    <property type="evidence" value="ECO:0007669"/>
    <property type="project" value="UniProtKB-UniRule"/>
</dbReference>
<evidence type="ECO:0000256" key="4">
    <source>
        <dbReference type="ARBA" id="ARBA00022964"/>
    </source>
</evidence>
<dbReference type="eggNOG" id="COG3483">
    <property type="taxonomic scope" value="Bacteria"/>
</dbReference>
<organism evidence="10 11">
    <name type="scientific">Brevundimonas subvibrioides (strain ATCC 15264 / DSM 4735 / LMG 14903 / NBRC 16000 / CB 81)</name>
    <name type="common">Caulobacter subvibrioides</name>
    <dbReference type="NCBI Taxonomy" id="633149"/>
    <lineage>
        <taxon>Bacteria</taxon>
        <taxon>Pseudomonadati</taxon>
        <taxon>Pseudomonadota</taxon>
        <taxon>Alphaproteobacteria</taxon>
        <taxon>Caulobacterales</taxon>
        <taxon>Caulobacteraceae</taxon>
        <taxon>Brevundimonas</taxon>
    </lineage>
</organism>
<comment type="similarity">
    <text evidence="9">Belongs to the tryptophan 2,3-dioxygenase family.</text>
</comment>
<accession>D9QLX9</accession>
<comment type="subunit">
    <text evidence="1 9">Homotetramer.</text>
</comment>
<dbReference type="STRING" id="633149.Bresu_0748"/>
<evidence type="ECO:0000256" key="9">
    <source>
        <dbReference type="HAMAP-Rule" id="MF_01972"/>
    </source>
</evidence>
<evidence type="ECO:0000256" key="5">
    <source>
        <dbReference type="ARBA" id="ARBA00023002"/>
    </source>
</evidence>
<dbReference type="Pfam" id="PF03301">
    <property type="entry name" value="Trp_dioxygenase"/>
    <property type="match status" value="1"/>
</dbReference>
<keyword evidence="2 9" id="KW-0349">Heme</keyword>
<dbReference type="InterPro" id="IPR004981">
    <property type="entry name" value="Trp_2_3_dOase"/>
</dbReference>
<feature type="binding site" description="axial binding residue" evidence="9">
    <location>
        <position position="230"/>
    </location>
    <ligand>
        <name>heme</name>
        <dbReference type="ChEBI" id="CHEBI:30413"/>
    </ligand>
    <ligandPart>
        <name>Fe</name>
        <dbReference type="ChEBI" id="CHEBI:18248"/>
    </ligandPart>
</feature>
<keyword evidence="3 9" id="KW-0479">Metal-binding</keyword>
<comment type="pathway">
    <text evidence="9">Amino-acid degradation; L-tryptophan degradation via kynurenine pathway; L-kynurenine from L-tryptophan: step 1/2.</text>
</comment>
<evidence type="ECO:0000256" key="2">
    <source>
        <dbReference type="ARBA" id="ARBA00022617"/>
    </source>
</evidence>
<dbReference type="SUPFAM" id="SSF140959">
    <property type="entry name" value="Indolic compounds 2,3-dioxygenase-like"/>
    <property type="match status" value="1"/>
</dbReference>
<evidence type="ECO:0000313" key="11">
    <source>
        <dbReference type="Proteomes" id="UP000002696"/>
    </source>
</evidence>
<dbReference type="GO" id="GO:0019442">
    <property type="term" value="P:L-tryptophan catabolic process to acetyl-CoA"/>
    <property type="evidence" value="ECO:0007669"/>
    <property type="project" value="TreeGrafter"/>
</dbReference>
<dbReference type="PANTHER" id="PTHR10138">
    <property type="entry name" value="TRYPTOPHAN 2,3-DIOXYGENASE"/>
    <property type="match status" value="1"/>
</dbReference>
<dbReference type="InParanoid" id="D9QLX9"/>
<dbReference type="GO" id="GO:0004833">
    <property type="term" value="F:L-tryptophan 2,3-dioxygenase activity"/>
    <property type="evidence" value="ECO:0007669"/>
    <property type="project" value="UniProtKB-UniRule"/>
</dbReference>
<feature type="binding site" evidence="9">
    <location>
        <position position="107"/>
    </location>
    <ligand>
        <name>substrate</name>
    </ligand>
</feature>
<dbReference type="HAMAP" id="MF_01972">
    <property type="entry name" value="T23O"/>
    <property type="match status" value="1"/>
</dbReference>
<dbReference type="GO" id="GO:0046872">
    <property type="term" value="F:metal ion binding"/>
    <property type="evidence" value="ECO:0007669"/>
    <property type="project" value="UniProtKB-KW"/>
</dbReference>
<evidence type="ECO:0000256" key="1">
    <source>
        <dbReference type="ARBA" id="ARBA00011881"/>
    </source>
</evidence>
<dbReference type="EMBL" id="CP002102">
    <property type="protein sequence ID" value="ADL00063.1"/>
    <property type="molecule type" value="Genomic_DNA"/>
</dbReference>
<reference evidence="11" key="1">
    <citation type="journal article" date="2011" name="J. Bacteriol.">
        <title>Genome sequences of eight morphologically diverse alphaproteobacteria.</title>
        <authorList>
            <consortium name="US DOE Joint Genome Institute"/>
            <person name="Brown P.J."/>
            <person name="Kysela D.T."/>
            <person name="Buechlein A."/>
            <person name="Hemmerich C."/>
            <person name="Brun Y.V."/>
        </authorList>
    </citation>
    <scope>NUCLEOTIDE SEQUENCE [LARGE SCALE GENOMIC DNA]</scope>
    <source>
        <strain evidence="11">ATCC 15264 / DSM 4735 / LMG 14903 / NBRC 16000 / CB 81</strain>
    </source>
</reference>
<dbReference type="Gene3D" id="1.20.58.480">
    <property type="match status" value="1"/>
</dbReference>
<keyword evidence="7 9" id="KW-0823">Tryptophan catabolism</keyword>
<feature type="binding site" evidence="9">
    <location>
        <begin position="41"/>
        <end position="45"/>
    </location>
    <ligand>
        <name>substrate</name>
    </ligand>
</feature>
<feature type="binding site" evidence="9">
    <location>
        <position position="103"/>
    </location>
    <ligand>
        <name>substrate</name>
    </ligand>
</feature>
<feature type="binding site" evidence="9">
    <location>
        <position position="244"/>
    </location>
    <ligand>
        <name>substrate</name>
    </ligand>
</feature>
<gene>
    <name evidence="9" type="primary">kynA</name>
    <name evidence="10" type="ordered locus">Bresu_0748</name>
</gene>
<dbReference type="FunFam" id="1.20.58.480:FF:000001">
    <property type="entry name" value="Tryptophan 2,3-dioxygenase"/>
    <property type="match status" value="1"/>
</dbReference>
<evidence type="ECO:0000256" key="8">
    <source>
        <dbReference type="ARBA" id="ARBA00050412"/>
    </source>
</evidence>
<dbReference type="Proteomes" id="UP000002696">
    <property type="component" value="Chromosome"/>
</dbReference>
<proteinExistence type="inferred from homology"/>
<dbReference type="KEGG" id="bsb:Bresu_0748"/>
<protein>
    <recommendedName>
        <fullName evidence="9">Tryptophan 2,3-dioxygenase</fullName>
        <shortName evidence="9">TDO</shortName>
        <ecNumber evidence="9">1.13.11.11</ecNumber>
    </recommendedName>
    <alternativeName>
        <fullName evidence="9">Tryptamin 2,3-dioxygenase</fullName>
    </alternativeName>
    <alternativeName>
        <fullName evidence="9">Tryptophan oxygenase</fullName>
        <shortName evidence="9">TO</shortName>
        <shortName evidence="9">TRPO</shortName>
    </alternativeName>
    <alternativeName>
        <fullName evidence="9">Tryptophan pyrrolase</fullName>
    </alternativeName>
    <alternativeName>
        <fullName evidence="9">Tryptophanase</fullName>
    </alternativeName>
</protein>
<comment type="catalytic activity">
    <reaction evidence="8 9">
        <text>L-tryptophan + O2 = N-formyl-L-kynurenine</text>
        <dbReference type="Rhea" id="RHEA:24536"/>
        <dbReference type="ChEBI" id="CHEBI:15379"/>
        <dbReference type="ChEBI" id="CHEBI:57912"/>
        <dbReference type="ChEBI" id="CHEBI:58629"/>
        <dbReference type="EC" id="1.13.11.11"/>
    </reaction>
</comment>
<dbReference type="InterPro" id="IPR037217">
    <property type="entry name" value="Trp/Indoleamine_2_3_dOase-like"/>
</dbReference>
<evidence type="ECO:0000256" key="7">
    <source>
        <dbReference type="ARBA" id="ARBA00023079"/>
    </source>
</evidence>
<evidence type="ECO:0000256" key="6">
    <source>
        <dbReference type="ARBA" id="ARBA00023004"/>
    </source>
</evidence>
<dbReference type="HOGENOM" id="CLU_063240_0_0_5"/>
<dbReference type="GO" id="GO:0019441">
    <property type="term" value="P:L-tryptophan catabolic process to kynurenine"/>
    <property type="evidence" value="ECO:0007669"/>
    <property type="project" value="UniProtKB-UniRule"/>
</dbReference>
<comment type="cofactor">
    <cofactor evidence="9">
        <name>heme</name>
        <dbReference type="ChEBI" id="CHEBI:30413"/>
    </cofactor>
    <text evidence="9">Binds 1 heme group per subunit.</text>
</comment>
<evidence type="ECO:0000313" key="10">
    <source>
        <dbReference type="EMBL" id="ADL00063.1"/>
    </source>
</evidence>
<name>D9QLX9_BRESC</name>
<dbReference type="PANTHER" id="PTHR10138:SF0">
    <property type="entry name" value="TRYPTOPHAN 2,3-DIOXYGENASE"/>
    <property type="match status" value="1"/>
</dbReference>
<evidence type="ECO:0000256" key="3">
    <source>
        <dbReference type="ARBA" id="ARBA00022723"/>
    </source>
</evidence>
<dbReference type="BioCyc" id="BSUB633149:G1GM8-747-MONOMER"/>
<dbReference type="OrthoDB" id="9776847at2"/>
<keyword evidence="11" id="KW-1185">Reference proteome</keyword>
<sequence>MTDTPPASALPADMTYARYLDLDQLLSAQNPISDQHDEMLFVVIHQAKELWLKQILHEVGLAKSLVRAGDLVPAYKSLARVSRIQAVMTQSWDILATMTPADYLMFRGVLGSSSGFQSDQFRRLETMLGLKDPKFLVFQEDRPEAHAALSAALSAPSLYDDALSQLAAAGLPVPAAVVTRDVSQPYVPEEAVEAAWLEVYRDTGRWWELYQLAEKLVDLDDALVTWRHKHVVTVERIIGRRRGTGGTDGVGYLSSTLERRCFPELWSLRTKL</sequence>
<keyword evidence="6 9" id="KW-0408">Iron</keyword>